<feature type="signal peptide" evidence="1">
    <location>
        <begin position="1"/>
        <end position="19"/>
    </location>
</feature>
<organism evidence="2 3">
    <name type="scientific">Arenibacter palladensis</name>
    <dbReference type="NCBI Taxonomy" id="237373"/>
    <lineage>
        <taxon>Bacteria</taxon>
        <taxon>Pseudomonadati</taxon>
        <taxon>Bacteroidota</taxon>
        <taxon>Flavobacteriia</taxon>
        <taxon>Flavobacteriales</taxon>
        <taxon>Flavobacteriaceae</taxon>
        <taxon>Arenibacter</taxon>
    </lineage>
</organism>
<feature type="chain" id="PRO_5009908541" description="Nicotinate-nucleotide adenylyltransferase" evidence="1">
    <location>
        <begin position="20"/>
        <end position="170"/>
    </location>
</feature>
<gene>
    <name evidence="2" type="ORF">SAMN03080594_102673</name>
</gene>
<evidence type="ECO:0000313" key="3">
    <source>
        <dbReference type="Proteomes" id="UP000184406"/>
    </source>
</evidence>
<evidence type="ECO:0000256" key="1">
    <source>
        <dbReference type="SAM" id="SignalP"/>
    </source>
</evidence>
<evidence type="ECO:0000313" key="2">
    <source>
        <dbReference type="EMBL" id="SHF12375.1"/>
    </source>
</evidence>
<sequence>MKQFATLLIFFGLTCFLFAQEDNDGITPVTLDAITLSPINVAYLNKVNDSHTPEVVQELQFKAANFDVTSLSEYDKKAIRTFDVIFKASNGDIIASYTADGSIVTAFENFEDIVLPMTVRKMVFDGNEGWKMEKNRYICVFSEDNLTKKQYKVTLTDGNHKKKMTFDFDE</sequence>
<dbReference type="AlphaFoldDB" id="A0A1M4Z340"/>
<reference evidence="3" key="1">
    <citation type="submission" date="2016-11" db="EMBL/GenBank/DDBJ databases">
        <authorList>
            <person name="Varghese N."/>
            <person name="Submissions S."/>
        </authorList>
    </citation>
    <scope>NUCLEOTIDE SEQUENCE [LARGE SCALE GENOMIC DNA]</scope>
    <source>
        <strain evidence="3">DSM 17539</strain>
    </source>
</reference>
<dbReference type="Proteomes" id="UP000184406">
    <property type="component" value="Unassembled WGS sequence"/>
</dbReference>
<dbReference type="EMBL" id="FQUX01000002">
    <property type="protein sequence ID" value="SHF12375.1"/>
    <property type="molecule type" value="Genomic_DNA"/>
</dbReference>
<proteinExistence type="predicted"/>
<keyword evidence="1" id="KW-0732">Signal</keyword>
<protein>
    <recommendedName>
        <fullName evidence="4">Nicotinate-nucleotide adenylyltransferase</fullName>
    </recommendedName>
</protein>
<dbReference type="RefSeq" id="WP_072861474.1">
    <property type="nucleotide sequence ID" value="NZ_FQUX01000002.1"/>
</dbReference>
<keyword evidence="3" id="KW-1185">Reference proteome</keyword>
<evidence type="ECO:0008006" key="4">
    <source>
        <dbReference type="Google" id="ProtNLM"/>
    </source>
</evidence>
<name>A0A1M4Z340_9FLAO</name>
<accession>A0A1M4Z340</accession>
<dbReference type="OrthoDB" id="1428473at2"/>